<sequence>MSLTEDEQSTTDAPERKAARRRAPGEAPPAGRRPAADRRPRASRRRPASSEHGNDWSSWPRYDDAELGFRDYWYPVMWAEQVGKKPVPVELLGERIVLVREKDEIFGLHDRCPHRGVPLSLGRRQYEGTISCPYHGWTYELDSGRMCAALTDGPDSPINNKVSVTTYPVEQRLGLVWIYVGDAQGDDVPPVERDIPNELLDNDFVMGGRWDVREGNWRFAAENGFDEGHAKYLHNTALWRLFKVMPAWNMTRIVEEDGWLIRVQDEVHWEAEFPGLGTWTNKRWWKRMPLPDAPGKGKRVNPVIKGLNIPGFVSFRLPGLLRVAYPEFIHFEWYVPVNEDQVRYVQILVRFETGAKASVFKAKYLSAIRWLFHGQFTGQDAWMVDVMNAPPEKLYRPDLSLTAIRRHIEQVAPTVQVDRTPGSKRQPPAE</sequence>
<dbReference type="PANTHER" id="PTHR21266">
    <property type="entry name" value="IRON-SULFUR DOMAIN CONTAINING PROTEIN"/>
    <property type="match status" value="1"/>
</dbReference>
<dbReference type="AlphaFoldDB" id="A0A0C5X9X5"/>
<dbReference type="RefSeq" id="WP_082003508.1">
    <property type="nucleotide sequence ID" value="NZ_BJMC01000006.1"/>
</dbReference>
<accession>A0A0C5X9X5</accession>
<evidence type="ECO:0000256" key="3">
    <source>
        <dbReference type="ARBA" id="ARBA00023002"/>
    </source>
</evidence>
<dbReference type="InterPro" id="IPR021028">
    <property type="entry name" value="Homotrim_ring_OHase_catalytic"/>
</dbReference>
<evidence type="ECO:0000256" key="2">
    <source>
        <dbReference type="ARBA" id="ARBA00022723"/>
    </source>
</evidence>
<dbReference type="Pfam" id="PF11723">
    <property type="entry name" value="Aromatic_hydrox"/>
    <property type="match status" value="1"/>
</dbReference>
<dbReference type="InterPro" id="IPR017941">
    <property type="entry name" value="Rieske_2Fe-2S"/>
</dbReference>
<dbReference type="KEGG" id="psim:KR76_02315"/>
<evidence type="ECO:0000313" key="8">
    <source>
        <dbReference type="Proteomes" id="UP000030300"/>
    </source>
</evidence>
<dbReference type="Pfam" id="PF00355">
    <property type="entry name" value="Rieske"/>
    <property type="match status" value="1"/>
</dbReference>
<dbReference type="EMBL" id="CP009896">
    <property type="protein sequence ID" value="AJR18045.1"/>
    <property type="molecule type" value="Genomic_DNA"/>
</dbReference>
<dbReference type="GO" id="GO:0051537">
    <property type="term" value="F:2 iron, 2 sulfur cluster binding"/>
    <property type="evidence" value="ECO:0007669"/>
    <property type="project" value="UniProtKB-KW"/>
</dbReference>
<dbReference type="InterPro" id="IPR050584">
    <property type="entry name" value="Cholesterol_7-desaturase"/>
</dbReference>
<gene>
    <name evidence="7" type="ORF">KR76_02315</name>
</gene>
<dbReference type="Gene3D" id="2.20.25.10">
    <property type="match status" value="1"/>
</dbReference>
<keyword evidence="1" id="KW-0001">2Fe-2S</keyword>
<evidence type="ECO:0000256" key="4">
    <source>
        <dbReference type="ARBA" id="ARBA00023004"/>
    </source>
</evidence>
<keyword evidence="5" id="KW-0411">Iron-sulfur</keyword>
<dbReference type="PANTHER" id="PTHR21266:SF60">
    <property type="entry name" value="3-KETOSTEROID-9-ALPHA-MONOOXYGENASE, OXYGENASE COMPONENT"/>
    <property type="match status" value="1"/>
</dbReference>
<evidence type="ECO:0000256" key="1">
    <source>
        <dbReference type="ARBA" id="ARBA00022714"/>
    </source>
</evidence>
<keyword evidence="7" id="KW-0489">Methyltransferase</keyword>
<dbReference type="GO" id="GO:0016705">
    <property type="term" value="F:oxidoreductase activity, acting on paired donors, with incorporation or reduction of molecular oxygen"/>
    <property type="evidence" value="ECO:0007669"/>
    <property type="project" value="UniProtKB-ARBA"/>
</dbReference>
<evidence type="ECO:0000256" key="5">
    <source>
        <dbReference type="ARBA" id="ARBA00023014"/>
    </source>
</evidence>
<dbReference type="SUPFAM" id="SSF50022">
    <property type="entry name" value="ISP domain"/>
    <property type="match status" value="1"/>
</dbReference>
<keyword evidence="4" id="KW-0408">Iron</keyword>
<dbReference type="Gene3D" id="3.90.380.10">
    <property type="entry name" value="Naphthalene 1,2-dioxygenase Alpha Subunit, Chain A, domain 1"/>
    <property type="match status" value="1"/>
</dbReference>
<keyword evidence="8" id="KW-1185">Reference proteome</keyword>
<keyword evidence="7" id="KW-0808">Transferase</keyword>
<dbReference type="GO" id="GO:0032259">
    <property type="term" value="P:methylation"/>
    <property type="evidence" value="ECO:0007669"/>
    <property type="project" value="UniProtKB-KW"/>
</dbReference>
<dbReference type="InterPro" id="IPR036922">
    <property type="entry name" value="Rieske_2Fe-2S_sf"/>
</dbReference>
<keyword evidence="3" id="KW-0560">Oxidoreductase</keyword>
<dbReference type="STRING" id="2045.KR76_02315"/>
<name>A0A0C5X9X5_NOCSI</name>
<reference evidence="7 8" key="1">
    <citation type="journal article" date="2015" name="Genome Announc.">
        <title>Complete Genome Sequence of Steroid-Transforming Nocardioides simplex VKM Ac-2033D.</title>
        <authorList>
            <person name="Shtratnikova V.Y."/>
            <person name="Schelkunov M.I."/>
            <person name="Pekov Y.A."/>
            <person name="Fokina V.V."/>
            <person name="Logacheva M.D."/>
            <person name="Sokolov S.L."/>
            <person name="Bragin E.Y."/>
            <person name="Ashapkin V.V."/>
            <person name="Donova M.V."/>
        </authorList>
    </citation>
    <scope>NUCLEOTIDE SEQUENCE [LARGE SCALE GENOMIC DNA]</scope>
    <source>
        <strain evidence="7 8">VKM Ac-2033D</strain>
    </source>
</reference>
<dbReference type="GeneID" id="96607818"/>
<dbReference type="PROSITE" id="PS51296">
    <property type="entry name" value="RIESKE"/>
    <property type="match status" value="1"/>
</dbReference>
<dbReference type="Gene3D" id="2.20.25.680">
    <property type="match status" value="1"/>
</dbReference>
<dbReference type="SUPFAM" id="SSF55961">
    <property type="entry name" value="Bet v1-like"/>
    <property type="match status" value="1"/>
</dbReference>
<protein>
    <submittedName>
        <fullName evidence="7">C3: similar to Vanillate O-demethylase oxygenase</fullName>
    </submittedName>
</protein>
<dbReference type="GO" id="GO:0008168">
    <property type="term" value="F:methyltransferase activity"/>
    <property type="evidence" value="ECO:0007669"/>
    <property type="project" value="UniProtKB-KW"/>
</dbReference>
<proteinExistence type="predicted"/>
<dbReference type="OrthoDB" id="5243643at2"/>
<dbReference type="HOGENOM" id="CLU_056735_0_0_11"/>
<organism evidence="7 8">
    <name type="scientific">Nocardioides simplex</name>
    <name type="common">Arthrobacter simplex</name>
    <dbReference type="NCBI Taxonomy" id="2045"/>
    <lineage>
        <taxon>Bacteria</taxon>
        <taxon>Bacillati</taxon>
        <taxon>Actinomycetota</taxon>
        <taxon>Actinomycetes</taxon>
        <taxon>Propionibacteriales</taxon>
        <taxon>Nocardioidaceae</taxon>
        <taxon>Pimelobacter</taxon>
    </lineage>
</organism>
<evidence type="ECO:0000256" key="6">
    <source>
        <dbReference type="SAM" id="MobiDB-lite"/>
    </source>
</evidence>
<dbReference type="GO" id="GO:0004497">
    <property type="term" value="F:monooxygenase activity"/>
    <property type="evidence" value="ECO:0007669"/>
    <property type="project" value="UniProtKB-ARBA"/>
</dbReference>
<evidence type="ECO:0000313" key="7">
    <source>
        <dbReference type="EMBL" id="AJR18045.1"/>
    </source>
</evidence>
<feature type="region of interest" description="Disordered" evidence="6">
    <location>
        <begin position="1"/>
        <end position="57"/>
    </location>
</feature>
<keyword evidence="2" id="KW-0479">Metal-binding</keyword>
<dbReference type="Proteomes" id="UP000030300">
    <property type="component" value="Chromosome"/>
</dbReference>
<dbReference type="GO" id="GO:0046872">
    <property type="term" value="F:metal ion binding"/>
    <property type="evidence" value="ECO:0007669"/>
    <property type="project" value="UniProtKB-KW"/>
</dbReference>